<dbReference type="EMBL" id="CVRI01000056">
    <property type="protein sequence ID" value="CRL01690.1"/>
    <property type="molecule type" value="Genomic_DNA"/>
</dbReference>
<proteinExistence type="predicted"/>
<dbReference type="Proteomes" id="UP000183832">
    <property type="component" value="Unassembled WGS sequence"/>
</dbReference>
<name>A0A1J1IPP6_9DIPT</name>
<dbReference type="AlphaFoldDB" id="A0A1J1IPP6"/>
<reference evidence="1 2" key="1">
    <citation type="submission" date="2015-04" db="EMBL/GenBank/DDBJ databases">
        <authorList>
            <person name="Syromyatnikov M.Y."/>
            <person name="Popov V.N."/>
        </authorList>
    </citation>
    <scope>NUCLEOTIDE SEQUENCE [LARGE SCALE GENOMIC DNA]</scope>
</reference>
<evidence type="ECO:0000313" key="1">
    <source>
        <dbReference type="EMBL" id="CRL01690.1"/>
    </source>
</evidence>
<gene>
    <name evidence="1" type="ORF">CLUMA_CG014908</name>
</gene>
<sequence length="69" mass="8325">MHTHDKSLLRIPKLHSLNLQIFYFSILKKVTFSYLFRKNLLNCQRALQILCDTKKITNSFYFVEIEMKT</sequence>
<accession>A0A1J1IPP6</accession>
<organism evidence="1 2">
    <name type="scientific">Clunio marinus</name>
    <dbReference type="NCBI Taxonomy" id="568069"/>
    <lineage>
        <taxon>Eukaryota</taxon>
        <taxon>Metazoa</taxon>
        <taxon>Ecdysozoa</taxon>
        <taxon>Arthropoda</taxon>
        <taxon>Hexapoda</taxon>
        <taxon>Insecta</taxon>
        <taxon>Pterygota</taxon>
        <taxon>Neoptera</taxon>
        <taxon>Endopterygota</taxon>
        <taxon>Diptera</taxon>
        <taxon>Nematocera</taxon>
        <taxon>Chironomoidea</taxon>
        <taxon>Chironomidae</taxon>
        <taxon>Clunio</taxon>
    </lineage>
</organism>
<evidence type="ECO:0000313" key="2">
    <source>
        <dbReference type="Proteomes" id="UP000183832"/>
    </source>
</evidence>
<keyword evidence="2" id="KW-1185">Reference proteome</keyword>
<protein>
    <submittedName>
        <fullName evidence="1">CLUMA_CG014908, isoform A</fullName>
    </submittedName>
</protein>